<evidence type="ECO:0000313" key="2">
    <source>
        <dbReference type="EMBL" id="ESP03738.1"/>
    </source>
</evidence>
<dbReference type="SUPFAM" id="SSF49854">
    <property type="entry name" value="Spermadhesin, CUB domain"/>
    <property type="match status" value="1"/>
</dbReference>
<evidence type="ECO:0000256" key="1">
    <source>
        <dbReference type="SAM" id="SignalP"/>
    </source>
</evidence>
<dbReference type="OMA" id="GICNDAV"/>
<name>V4B0N7_LOTGI</name>
<dbReference type="InterPro" id="IPR035914">
    <property type="entry name" value="Sperma_CUB_dom_sf"/>
</dbReference>
<dbReference type="OrthoDB" id="6514358at2759"/>
<dbReference type="RefSeq" id="XP_009045595.1">
    <property type="nucleotide sequence ID" value="XM_009047347.1"/>
</dbReference>
<feature type="signal peptide" evidence="1">
    <location>
        <begin position="1"/>
        <end position="27"/>
    </location>
</feature>
<dbReference type="HOGENOM" id="CLU_1679924_0_0_1"/>
<dbReference type="CTD" id="20241666"/>
<organism evidence="2 3">
    <name type="scientific">Lottia gigantea</name>
    <name type="common">Giant owl limpet</name>
    <dbReference type="NCBI Taxonomy" id="225164"/>
    <lineage>
        <taxon>Eukaryota</taxon>
        <taxon>Metazoa</taxon>
        <taxon>Spiralia</taxon>
        <taxon>Lophotrochozoa</taxon>
        <taxon>Mollusca</taxon>
        <taxon>Gastropoda</taxon>
        <taxon>Patellogastropoda</taxon>
        <taxon>Lottioidea</taxon>
        <taxon>Lottiidae</taxon>
        <taxon>Lottia</taxon>
    </lineage>
</organism>
<evidence type="ECO:0008006" key="4">
    <source>
        <dbReference type="Google" id="ProtNLM"/>
    </source>
</evidence>
<dbReference type="Gene3D" id="2.60.120.290">
    <property type="entry name" value="Spermadhesin, CUB domain"/>
    <property type="match status" value="1"/>
</dbReference>
<reference evidence="2 3" key="1">
    <citation type="journal article" date="2013" name="Nature">
        <title>Insights into bilaterian evolution from three spiralian genomes.</title>
        <authorList>
            <person name="Simakov O."/>
            <person name="Marletaz F."/>
            <person name="Cho S.J."/>
            <person name="Edsinger-Gonzales E."/>
            <person name="Havlak P."/>
            <person name="Hellsten U."/>
            <person name="Kuo D.H."/>
            <person name="Larsson T."/>
            <person name="Lv J."/>
            <person name="Arendt D."/>
            <person name="Savage R."/>
            <person name="Osoegawa K."/>
            <person name="de Jong P."/>
            <person name="Grimwood J."/>
            <person name="Chapman J.A."/>
            <person name="Shapiro H."/>
            <person name="Aerts A."/>
            <person name="Otillar R.P."/>
            <person name="Terry A.Y."/>
            <person name="Boore J.L."/>
            <person name="Grigoriev I.V."/>
            <person name="Lindberg D.R."/>
            <person name="Seaver E.C."/>
            <person name="Weisblat D.A."/>
            <person name="Putnam N.H."/>
            <person name="Rokhsar D.S."/>
        </authorList>
    </citation>
    <scope>NUCLEOTIDE SEQUENCE [LARGE SCALE GENOMIC DNA]</scope>
</reference>
<gene>
    <name evidence="2" type="ORF">LOTGIDRAFT_171167</name>
</gene>
<dbReference type="GeneID" id="20241666"/>
<keyword evidence="3" id="KW-1185">Reference proteome</keyword>
<dbReference type="EMBL" id="KB199906">
    <property type="protein sequence ID" value="ESP03738.1"/>
    <property type="molecule type" value="Genomic_DNA"/>
</dbReference>
<feature type="chain" id="PRO_5004717686" description="CUB domain-containing protein" evidence="1">
    <location>
        <begin position="28"/>
        <end position="157"/>
    </location>
</feature>
<sequence length="157" mass="17856">MAISHDWSFTLLWLIWIFTLLFSDSYGKRTQNYYMEGLDCGDSKHIGGATVYSNFRGDVSTVYGNDIECQMTFKAENKDWRLMLRIIELDIPDRTSTGLCNDALYVYDESSIYARAMEEANGNTGLCGNILPPTLYSTGQYLTVHFSVSLQNQKDIV</sequence>
<proteinExistence type="predicted"/>
<dbReference type="AlphaFoldDB" id="V4B0N7"/>
<dbReference type="Proteomes" id="UP000030746">
    <property type="component" value="Unassembled WGS sequence"/>
</dbReference>
<evidence type="ECO:0000313" key="3">
    <source>
        <dbReference type="Proteomes" id="UP000030746"/>
    </source>
</evidence>
<keyword evidence="1" id="KW-0732">Signal</keyword>
<dbReference type="KEGG" id="lgi:LOTGIDRAFT_171167"/>
<protein>
    <recommendedName>
        <fullName evidence="4">CUB domain-containing protein</fullName>
    </recommendedName>
</protein>
<dbReference type="STRING" id="225164.V4B0N7"/>
<accession>V4B0N7</accession>